<gene>
    <name evidence="1" type="ORF">LCGC14_1863220</name>
</gene>
<protein>
    <recommendedName>
        <fullName evidence="2">Zinc-ribbon domain-containing protein</fullName>
    </recommendedName>
</protein>
<name>A0A0F9GV74_9ZZZZ</name>
<dbReference type="EMBL" id="LAZR01018888">
    <property type="protein sequence ID" value="KKL94581.1"/>
    <property type="molecule type" value="Genomic_DNA"/>
</dbReference>
<organism evidence="1">
    <name type="scientific">marine sediment metagenome</name>
    <dbReference type="NCBI Taxonomy" id="412755"/>
    <lineage>
        <taxon>unclassified sequences</taxon>
        <taxon>metagenomes</taxon>
        <taxon>ecological metagenomes</taxon>
    </lineage>
</organism>
<evidence type="ECO:0000313" key="1">
    <source>
        <dbReference type="EMBL" id="KKL94581.1"/>
    </source>
</evidence>
<reference evidence="1" key="1">
    <citation type="journal article" date="2015" name="Nature">
        <title>Complex archaea that bridge the gap between prokaryotes and eukaryotes.</title>
        <authorList>
            <person name="Spang A."/>
            <person name="Saw J.H."/>
            <person name="Jorgensen S.L."/>
            <person name="Zaremba-Niedzwiedzka K."/>
            <person name="Martijn J."/>
            <person name="Lind A.E."/>
            <person name="van Eijk R."/>
            <person name="Schleper C."/>
            <person name="Guy L."/>
            <person name="Ettema T.J."/>
        </authorList>
    </citation>
    <scope>NUCLEOTIDE SEQUENCE</scope>
</reference>
<evidence type="ECO:0008006" key="2">
    <source>
        <dbReference type="Google" id="ProtNLM"/>
    </source>
</evidence>
<sequence>IFTGGLGLLIYVAIYMEKAYKCIHCSSVCKIKNMRNQPVSNYQLNGYSNQTQYVIQKTAVETQVAAVRGKFCYNCGTELDQRETAKFCPLCGSVSE</sequence>
<comment type="caution">
    <text evidence="1">The sequence shown here is derived from an EMBL/GenBank/DDBJ whole genome shotgun (WGS) entry which is preliminary data.</text>
</comment>
<dbReference type="AlphaFoldDB" id="A0A0F9GV74"/>
<proteinExistence type="predicted"/>
<accession>A0A0F9GV74</accession>
<feature type="non-terminal residue" evidence="1">
    <location>
        <position position="1"/>
    </location>
</feature>